<protein>
    <recommendedName>
        <fullName evidence="1">peptidylprolyl isomerase</fullName>
        <ecNumber evidence="1">5.2.1.8</ecNumber>
    </recommendedName>
</protein>
<dbReference type="GO" id="GO:0009543">
    <property type="term" value="C:chloroplast thylakoid lumen"/>
    <property type="evidence" value="ECO:0007669"/>
    <property type="project" value="TreeGrafter"/>
</dbReference>
<keyword evidence="1" id="KW-0697">Rotamase</keyword>
<proteinExistence type="evidence at transcript level"/>
<evidence type="ECO:0000313" key="4">
    <source>
        <dbReference type="EMBL" id="AEZ49871.1"/>
    </source>
</evidence>
<dbReference type="Gene3D" id="3.10.50.40">
    <property type="match status" value="1"/>
</dbReference>
<name>H6WNH4_DUNSA</name>
<reference evidence="4" key="1">
    <citation type="journal article" date="2011" name="Zhengzhou Da Xue Xue Bao Yi Xue Ban">
        <title>Cloning FKBP cDNA from dunaliella salina and analysis of its functions in flagella disassembly.</title>
        <authorList>
            <person name="Xu F."/>
            <person name="Shi K."/>
            <person name="Li L."/>
            <person name="Zhang N."/>
            <person name="Xue L."/>
        </authorList>
    </citation>
    <scope>NUCLEOTIDE SEQUENCE</scope>
    <source>
        <strain evidence="4">UTEX 1644</strain>
    </source>
</reference>
<gene>
    <name evidence="4" type="primary">FKBP</name>
</gene>
<dbReference type="AlphaFoldDB" id="H6WNH4"/>
<comment type="catalytic activity">
    <reaction evidence="1">
        <text>[protein]-peptidylproline (omega=180) = [protein]-peptidylproline (omega=0)</text>
        <dbReference type="Rhea" id="RHEA:16237"/>
        <dbReference type="Rhea" id="RHEA-COMP:10747"/>
        <dbReference type="Rhea" id="RHEA-COMP:10748"/>
        <dbReference type="ChEBI" id="CHEBI:83833"/>
        <dbReference type="ChEBI" id="CHEBI:83834"/>
        <dbReference type="EC" id="5.2.1.8"/>
    </reaction>
</comment>
<dbReference type="PANTHER" id="PTHR47862">
    <property type="entry name" value="PEPTIDYL-PROLYL CIS-TRANS ISOMERASE FKBP18, CHLOROPLASTIC"/>
    <property type="match status" value="1"/>
</dbReference>
<feature type="region of interest" description="Disordered" evidence="2">
    <location>
        <begin position="188"/>
        <end position="207"/>
    </location>
</feature>
<dbReference type="EMBL" id="JQ268599">
    <property type="protein sequence ID" value="AEZ49871.1"/>
    <property type="molecule type" value="mRNA"/>
</dbReference>
<dbReference type="GO" id="GO:0003755">
    <property type="term" value="F:peptidyl-prolyl cis-trans isomerase activity"/>
    <property type="evidence" value="ECO:0007669"/>
    <property type="project" value="UniProtKB-KW"/>
</dbReference>
<keyword evidence="1" id="KW-0413">Isomerase</keyword>
<evidence type="ECO:0000259" key="3">
    <source>
        <dbReference type="PROSITE" id="PS50059"/>
    </source>
</evidence>
<dbReference type="InterPro" id="IPR001179">
    <property type="entry name" value="PPIase_FKBP_dom"/>
</dbReference>
<sequence length="253" mass="27031">MNTMQCHMFPQTCLSGRAPLPCFHHPIVQQRQQLAVRSVNLQDCEASTTPQTPQAPHHHALTRRDTALLSLCSVAAAAILDQPSASAVGFTNKLKKRKLTEDDYAMSEDVGLRIVELEEGSGNERIKAGDKATVHYDCTFRGIDAVSSRAARLLGGNRIIAEPYEFVVGEPVLGMALKKVDADTGGGGLFSGGSGPQPPQALSKAPIGMKRGGKRSVLVDIPELGYPKGMLEIPAGATFELKVEVLSFSPRSA</sequence>
<organism evidence="4">
    <name type="scientific">Dunaliella salina</name>
    <name type="common">Green alga</name>
    <name type="synonym">Protococcus salinus</name>
    <dbReference type="NCBI Taxonomy" id="3046"/>
    <lineage>
        <taxon>Eukaryota</taxon>
        <taxon>Viridiplantae</taxon>
        <taxon>Chlorophyta</taxon>
        <taxon>core chlorophytes</taxon>
        <taxon>Chlorophyceae</taxon>
        <taxon>CS clade</taxon>
        <taxon>Chlamydomonadales</taxon>
        <taxon>Dunaliellaceae</taxon>
        <taxon>Dunaliella</taxon>
    </lineage>
</organism>
<dbReference type="InterPro" id="IPR044180">
    <property type="entry name" value="FKBP18-like"/>
</dbReference>
<dbReference type="PROSITE" id="PS50059">
    <property type="entry name" value="FKBP_PPIASE"/>
    <property type="match status" value="1"/>
</dbReference>
<evidence type="ECO:0000256" key="2">
    <source>
        <dbReference type="SAM" id="MobiDB-lite"/>
    </source>
</evidence>
<dbReference type="InterPro" id="IPR046357">
    <property type="entry name" value="PPIase_dom_sf"/>
</dbReference>
<feature type="domain" description="PPIase FKBP-type" evidence="3">
    <location>
        <begin position="129"/>
        <end position="249"/>
    </location>
</feature>
<dbReference type="PANTHER" id="PTHR47862:SF1">
    <property type="entry name" value="PEPTIDYL-PROLYL CIS-TRANS ISOMERASE FKBP18, CHLOROPLASTIC"/>
    <property type="match status" value="1"/>
</dbReference>
<dbReference type="EC" id="5.2.1.8" evidence="1"/>
<dbReference type="Pfam" id="PF00254">
    <property type="entry name" value="FKBP_C"/>
    <property type="match status" value="1"/>
</dbReference>
<dbReference type="SUPFAM" id="SSF54534">
    <property type="entry name" value="FKBP-like"/>
    <property type="match status" value="1"/>
</dbReference>
<evidence type="ECO:0000256" key="1">
    <source>
        <dbReference type="PROSITE-ProRule" id="PRU00277"/>
    </source>
</evidence>
<accession>H6WNH4</accession>